<feature type="region of interest" description="Disordered" evidence="3">
    <location>
        <begin position="108"/>
        <end position="129"/>
    </location>
</feature>
<dbReference type="Proteomes" id="UP001633002">
    <property type="component" value="Unassembled WGS sequence"/>
</dbReference>
<dbReference type="PRINTS" id="PR00503">
    <property type="entry name" value="BROMODOMAIN"/>
</dbReference>
<dbReference type="SMART" id="SM00297">
    <property type="entry name" value="BROMO"/>
    <property type="match status" value="1"/>
</dbReference>
<dbReference type="PANTHER" id="PTHR15398">
    <property type="entry name" value="BROMODOMAIN-CONTAINING PROTEIN 8"/>
    <property type="match status" value="1"/>
</dbReference>
<gene>
    <name evidence="5" type="ORF">R1sor_010374</name>
</gene>
<dbReference type="InterPro" id="IPR001487">
    <property type="entry name" value="Bromodomain"/>
</dbReference>
<proteinExistence type="predicted"/>
<evidence type="ECO:0000256" key="1">
    <source>
        <dbReference type="ARBA" id="ARBA00023117"/>
    </source>
</evidence>
<organism evidence="5 6">
    <name type="scientific">Riccia sorocarpa</name>
    <dbReference type="NCBI Taxonomy" id="122646"/>
    <lineage>
        <taxon>Eukaryota</taxon>
        <taxon>Viridiplantae</taxon>
        <taxon>Streptophyta</taxon>
        <taxon>Embryophyta</taxon>
        <taxon>Marchantiophyta</taxon>
        <taxon>Marchantiopsida</taxon>
        <taxon>Marchantiidae</taxon>
        <taxon>Marchantiales</taxon>
        <taxon>Ricciaceae</taxon>
        <taxon>Riccia</taxon>
    </lineage>
</organism>
<dbReference type="PROSITE" id="PS50014">
    <property type="entry name" value="BROMODOMAIN_2"/>
    <property type="match status" value="1"/>
</dbReference>
<dbReference type="Gene3D" id="1.20.920.10">
    <property type="entry name" value="Bromodomain-like"/>
    <property type="match status" value="1"/>
</dbReference>
<sequence>MDRRRDFWRLPVVEFANWGKLGSGFGYGIGSRVGIGAGIVGVAEQTRVDFLSGQKTGCTDESKNGCLDNFTGISSDEVCISPRKVSSTSMDDGRYNAAALSEQEHWDSQPSVLHCPKNTRHSPESNTSLMKPHMEKLGWRNVGRHAENRRKRWAQSDPLLDIWKAVSSSRHAAPFRRPVALLDDYDSIIRQPMDLSTIRRQLESDESYNLDSLRRDLMLMVTNALVYNKSGSETYEMAVILKAHACKLFEGHRKDTLLYGYKGSSFMNPGKSAVKMVKAKPALRNGAEVQIECESLPLAPVKKHRTMRRPRTCISNDVGAFRNDVASGAAMDSSSEEEAAAVLICFSSGQPGDEKHAFSASRIAKSESPRKRLKRVEETDDNYLCSAVTQREECGVSARERRLMGVDLSTMPSNSSPTAFLHAVETRPKLEDSENYRYWTAVDISQTTKFDKFEVSVSAINQIPVGTSAPSSRDESGCGNRRSERTCMGLKHKWQERWRMQSAASSEDSGSLQQSSETLRVRSFGEKYPVEGSSGGETNYRHFPQVLQI</sequence>
<feature type="domain" description="Bromo" evidence="4">
    <location>
        <begin position="167"/>
        <end position="235"/>
    </location>
</feature>
<protein>
    <recommendedName>
        <fullName evidence="4">Bromo domain-containing protein</fullName>
    </recommendedName>
</protein>
<dbReference type="InterPro" id="IPR036427">
    <property type="entry name" value="Bromodomain-like_sf"/>
</dbReference>
<dbReference type="AlphaFoldDB" id="A0ABD3HXV9"/>
<accession>A0ABD3HXV9</accession>
<name>A0ABD3HXV9_9MARC</name>
<dbReference type="SUPFAM" id="SSF47370">
    <property type="entry name" value="Bromodomain"/>
    <property type="match status" value="1"/>
</dbReference>
<comment type="caution">
    <text evidence="5">The sequence shown here is derived from an EMBL/GenBank/DDBJ whole genome shotgun (WGS) entry which is preliminary data.</text>
</comment>
<evidence type="ECO:0000256" key="3">
    <source>
        <dbReference type="SAM" id="MobiDB-lite"/>
    </source>
</evidence>
<evidence type="ECO:0000313" key="6">
    <source>
        <dbReference type="Proteomes" id="UP001633002"/>
    </source>
</evidence>
<dbReference type="EMBL" id="JBJQOH010000002">
    <property type="protein sequence ID" value="KAL3696298.1"/>
    <property type="molecule type" value="Genomic_DNA"/>
</dbReference>
<dbReference type="PANTHER" id="PTHR15398:SF4">
    <property type="entry name" value="BROMODOMAIN-CONTAINING PROTEIN 8 ISOFORM X1"/>
    <property type="match status" value="1"/>
</dbReference>
<dbReference type="Pfam" id="PF00439">
    <property type="entry name" value="Bromodomain"/>
    <property type="match status" value="1"/>
</dbReference>
<reference evidence="5 6" key="1">
    <citation type="submission" date="2024-09" db="EMBL/GenBank/DDBJ databases">
        <title>Chromosome-scale assembly of Riccia sorocarpa.</title>
        <authorList>
            <person name="Paukszto L."/>
        </authorList>
    </citation>
    <scope>NUCLEOTIDE SEQUENCE [LARGE SCALE GENOMIC DNA]</scope>
    <source>
        <strain evidence="5">LP-2024</strain>
        <tissue evidence="5">Aerial parts of the thallus</tissue>
    </source>
</reference>
<keyword evidence="1 2" id="KW-0103">Bromodomain</keyword>
<evidence type="ECO:0000256" key="2">
    <source>
        <dbReference type="PROSITE-ProRule" id="PRU00035"/>
    </source>
</evidence>
<evidence type="ECO:0000259" key="4">
    <source>
        <dbReference type="PROSITE" id="PS50014"/>
    </source>
</evidence>
<evidence type="ECO:0000313" key="5">
    <source>
        <dbReference type="EMBL" id="KAL3696298.1"/>
    </source>
</evidence>
<keyword evidence="6" id="KW-1185">Reference proteome</keyword>